<dbReference type="PANTHER" id="PTHR10534:SF2">
    <property type="entry name" value="PYRIDOXAL KINASE"/>
    <property type="match status" value="1"/>
</dbReference>
<evidence type="ECO:0000256" key="5">
    <source>
        <dbReference type="ARBA" id="ARBA00022840"/>
    </source>
</evidence>
<keyword evidence="2 7" id="KW-0808">Transferase</keyword>
<proteinExistence type="predicted"/>
<evidence type="ECO:0000256" key="2">
    <source>
        <dbReference type="ARBA" id="ARBA00022679"/>
    </source>
</evidence>
<name>A0ABX9MAH8_9FIRM</name>
<feature type="domain" description="Pyridoxamine kinase/Phosphomethylpyrimidine kinase" evidence="6">
    <location>
        <begin position="58"/>
        <end position="282"/>
    </location>
</feature>
<reference evidence="7 8" key="1">
    <citation type="submission" date="2018-08" db="EMBL/GenBank/DDBJ databases">
        <title>Draft genome sequence of Dialister pneumosintes KCOM 1685.</title>
        <authorList>
            <person name="Kook J.-K."/>
            <person name="Park S.-N."/>
            <person name="Lim Y.K."/>
        </authorList>
    </citation>
    <scope>NUCLEOTIDE SEQUENCE [LARGE SCALE GENOMIC DNA]</scope>
    <source>
        <strain evidence="7 8">KCOM 1685</strain>
    </source>
</reference>
<sequence length="310" mass="35005">MLAQVLYLVFNDLFRICKSYYKSGVYIMSIPKVLAIHDMSCVGKAALTVILPILAACGVEAVPLPTAILSNHLAFPHVEKFDFTSYMHAFMNVWSQNQTTFHAIYSGYLALPKQIQIVEDAISRYKIKKSIIMIDPVMGDKGKLYKGYEHDMVLGMKHLISYADIIKPNYTEACFLCDIPEESTKIPTENTINILFENLRKKVHNIIITSIPTSNQMFRNIFWDGDKGEKGEVSFPLIPVKTYGTGDIFSSIIIAASLKQIPLSKAVAIATDFLNEVIKFTWEEKSNPLEGICFEQELSKLIQSMKQEDI</sequence>
<keyword evidence="8" id="KW-1185">Reference proteome</keyword>
<keyword evidence="5" id="KW-0067">ATP-binding</keyword>
<dbReference type="InterPro" id="IPR004625">
    <property type="entry name" value="PyrdxlKinase"/>
</dbReference>
<comment type="caution">
    <text evidence="7">The sequence shown here is derived from an EMBL/GenBank/DDBJ whole genome shotgun (WGS) entry which is preliminary data.</text>
</comment>
<dbReference type="Gene3D" id="3.40.1190.20">
    <property type="match status" value="1"/>
</dbReference>
<gene>
    <name evidence="7" type="ORF">DX915_00895</name>
</gene>
<dbReference type="EMBL" id="QWKU01000001">
    <property type="protein sequence ID" value="RID94132.1"/>
    <property type="molecule type" value="Genomic_DNA"/>
</dbReference>
<accession>A0ABX9MAH8</accession>
<dbReference type="GO" id="GO:0008478">
    <property type="term" value="F:pyridoxal kinase activity"/>
    <property type="evidence" value="ECO:0007669"/>
    <property type="project" value="UniProtKB-EC"/>
</dbReference>
<dbReference type="InterPro" id="IPR013749">
    <property type="entry name" value="PM/HMP-P_kinase-1"/>
</dbReference>
<keyword evidence="4 7" id="KW-0418">Kinase</keyword>
<evidence type="ECO:0000313" key="7">
    <source>
        <dbReference type="EMBL" id="RID94132.1"/>
    </source>
</evidence>
<dbReference type="Proteomes" id="UP000266262">
    <property type="component" value="Unassembled WGS sequence"/>
</dbReference>
<dbReference type="NCBIfam" id="NF005491">
    <property type="entry name" value="PRK07105.1"/>
    <property type="match status" value="1"/>
</dbReference>
<protein>
    <recommendedName>
        <fullName evidence="1">pyridoxal kinase</fullName>
        <ecNumber evidence="1">2.7.1.35</ecNumber>
    </recommendedName>
</protein>
<evidence type="ECO:0000256" key="3">
    <source>
        <dbReference type="ARBA" id="ARBA00022741"/>
    </source>
</evidence>
<evidence type="ECO:0000313" key="8">
    <source>
        <dbReference type="Proteomes" id="UP000266262"/>
    </source>
</evidence>
<dbReference type="InterPro" id="IPR029056">
    <property type="entry name" value="Ribokinase-like"/>
</dbReference>
<dbReference type="Pfam" id="PF08543">
    <property type="entry name" value="Phos_pyr_kin"/>
    <property type="match status" value="1"/>
</dbReference>
<dbReference type="PANTHER" id="PTHR10534">
    <property type="entry name" value="PYRIDOXAL KINASE"/>
    <property type="match status" value="1"/>
</dbReference>
<evidence type="ECO:0000256" key="4">
    <source>
        <dbReference type="ARBA" id="ARBA00022777"/>
    </source>
</evidence>
<evidence type="ECO:0000259" key="6">
    <source>
        <dbReference type="Pfam" id="PF08543"/>
    </source>
</evidence>
<organism evidence="7 8">
    <name type="scientific">Dialister pneumosintes</name>
    <dbReference type="NCBI Taxonomy" id="39950"/>
    <lineage>
        <taxon>Bacteria</taxon>
        <taxon>Bacillati</taxon>
        <taxon>Bacillota</taxon>
        <taxon>Negativicutes</taxon>
        <taxon>Veillonellales</taxon>
        <taxon>Veillonellaceae</taxon>
        <taxon>Dialister</taxon>
    </lineage>
</organism>
<dbReference type="EC" id="2.7.1.35" evidence="1"/>
<evidence type="ECO:0000256" key="1">
    <source>
        <dbReference type="ARBA" id="ARBA00012104"/>
    </source>
</evidence>
<dbReference type="SUPFAM" id="SSF53613">
    <property type="entry name" value="Ribokinase-like"/>
    <property type="match status" value="1"/>
</dbReference>
<dbReference type="CDD" id="cd01173">
    <property type="entry name" value="pyridoxal_pyridoxamine_kinase"/>
    <property type="match status" value="1"/>
</dbReference>
<keyword evidence="3" id="KW-0547">Nucleotide-binding</keyword>